<keyword evidence="3 8" id="KW-0678">Repressor</keyword>
<keyword evidence="13" id="KW-1185">Reference proteome</keyword>
<reference evidence="12 13" key="1">
    <citation type="submission" date="2019-04" db="EMBL/GenBank/DDBJ databases">
        <title>Draft genome of the big-headed turtle Platysternon megacephalum.</title>
        <authorList>
            <person name="Gong S."/>
        </authorList>
    </citation>
    <scope>NUCLEOTIDE SEQUENCE [LARGE SCALE GENOMIC DNA]</scope>
    <source>
        <strain evidence="12">DO16091913</strain>
        <tissue evidence="12">Muscle</tissue>
    </source>
</reference>
<dbReference type="InterPro" id="IPR009401">
    <property type="entry name" value="Med13_C"/>
</dbReference>
<evidence type="ECO:0000256" key="2">
    <source>
        <dbReference type="ARBA" id="ARBA00009354"/>
    </source>
</evidence>
<evidence type="ECO:0000256" key="1">
    <source>
        <dbReference type="ARBA" id="ARBA00004123"/>
    </source>
</evidence>
<dbReference type="Proteomes" id="UP000297703">
    <property type="component" value="Unassembled WGS sequence"/>
</dbReference>
<keyword evidence="6 8" id="KW-0804">Transcription</keyword>
<feature type="domain" description="Mediator complex subunit Med13 C-terminal" evidence="10">
    <location>
        <begin position="143"/>
        <end position="545"/>
    </location>
</feature>
<dbReference type="InterPro" id="IPR041285">
    <property type="entry name" value="MID_MedPIWI"/>
</dbReference>
<keyword evidence="7 8" id="KW-0539">Nucleus</keyword>
<keyword evidence="4 8" id="KW-0805">Transcription regulation</keyword>
<dbReference type="STRING" id="55544.A0A4D9E9P4"/>
<dbReference type="GO" id="GO:0006357">
    <property type="term" value="P:regulation of transcription by RNA polymerase II"/>
    <property type="evidence" value="ECO:0007669"/>
    <property type="project" value="InterPro"/>
</dbReference>
<comment type="caution">
    <text evidence="12">The sequence shown here is derived from an EMBL/GenBank/DDBJ whole genome shotgun (WGS) entry which is preliminary data.</text>
</comment>
<evidence type="ECO:0000256" key="4">
    <source>
        <dbReference type="ARBA" id="ARBA00023015"/>
    </source>
</evidence>
<dbReference type="InterPro" id="IPR051139">
    <property type="entry name" value="Mediator_complx_sub13"/>
</dbReference>
<dbReference type="Pfam" id="PF06333">
    <property type="entry name" value="Med13_C"/>
    <property type="match status" value="1"/>
</dbReference>
<accession>A0A4D9E9P4</accession>
<comment type="function">
    <text evidence="8">Component of the Mediator complex, a coactivator involved in regulated transcription of nearly all RNA polymerase II-dependent genes. Mediator functions as a bridge to convey information from gene-specific regulatory proteins to the basal RNA polymerase II transcription machinery. Mediator is recruited to promoters by direct interactions with regulatory proteins and serves as a scaffold for the assembly of a functional preinitiation complex with RNA polymerase II and the general transcription factors.</text>
</comment>
<dbReference type="Pfam" id="PF18296">
    <property type="entry name" value="MID_MedPIWI"/>
    <property type="match status" value="1"/>
</dbReference>
<evidence type="ECO:0000313" key="12">
    <source>
        <dbReference type="EMBL" id="TFK04718.1"/>
    </source>
</evidence>
<comment type="subcellular location">
    <subcellularLocation>
        <location evidence="1 8">Nucleus</location>
    </subcellularLocation>
</comment>
<keyword evidence="5 8" id="KW-0010">Activator</keyword>
<feature type="region of interest" description="Disordered" evidence="9">
    <location>
        <begin position="392"/>
        <end position="426"/>
    </location>
</feature>
<organism evidence="12 13">
    <name type="scientific">Platysternon megacephalum</name>
    <name type="common">big-headed turtle</name>
    <dbReference type="NCBI Taxonomy" id="55544"/>
    <lineage>
        <taxon>Eukaryota</taxon>
        <taxon>Metazoa</taxon>
        <taxon>Chordata</taxon>
        <taxon>Craniata</taxon>
        <taxon>Vertebrata</taxon>
        <taxon>Euteleostomi</taxon>
        <taxon>Archelosauria</taxon>
        <taxon>Testudinata</taxon>
        <taxon>Testudines</taxon>
        <taxon>Cryptodira</taxon>
        <taxon>Durocryptodira</taxon>
        <taxon>Testudinoidea</taxon>
        <taxon>Platysternidae</taxon>
        <taxon>Platysternon</taxon>
    </lineage>
</organism>
<evidence type="ECO:0000256" key="8">
    <source>
        <dbReference type="RuleBase" id="RU364134"/>
    </source>
</evidence>
<dbReference type="GO" id="GO:0003712">
    <property type="term" value="F:transcription coregulator activity"/>
    <property type="evidence" value="ECO:0007669"/>
    <property type="project" value="InterPro"/>
</dbReference>
<sequence>MKRERIGIPTDPESADSHAYPPAVVIYMVDPFTYTADEESASANYWLLSLMRCYTEMLDNLPDNMRNSFILQIVPCQYMLQTMKDEQVFYIQHLKSLAFSVYCQCRRPLPTQIHIKSLTGFGPAASIEMTLKNPERPSPIQLYSPPFILAPIKDKQTELGETFGEASQKYNVLFVGYCLSHDQRWLLASCTDLHGELLETCIVNIDLPNRSRRSKVSARKIGLQKLWEWCVGIVQMTSLPWRVVIGRLGRLGHGELKDWSILLGECSLQTISKQLKEVCRMCGISTADSPSILSACLVAMEPQGSFVVMPDAVTMGSVFGRSTALNLQSSQLNTPQDASCTHILVFPTSATIQVAPANYPNEDGFSPNNDDMFDLPFPDDMDNDIGILITGNLHSSPNSSPVPSPGSPSGIGVGSHFQHSRSQGERLLSREAPEELKQQPLALGYFVSTAKAENLPQWFWSSCPQAQNQCPLFLKASLHHHISVAQTDELLSVRNSQRVPHPLDSKTTSDVLRFVLEQYNALSWLTCNPATQDRSSCLPVHFVVLTQLYNAIMNIL</sequence>
<evidence type="ECO:0000256" key="3">
    <source>
        <dbReference type="ARBA" id="ARBA00022491"/>
    </source>
</evidence>
<evidence type="ECO:0000256" key="9">
    <source>
        <dbReference type="SAM" id="MobiDB-lite"/>
    </source>
</evidence>
<evidence type="ECO:0000313" key="13">
    <source>
        <dbReference type="Proteomes" id="UP000297703"/>
    </source>
</evidence>
<dbReference type="PANTHER" id="PTHR48249:SF1">
    <property type="entry name" value="MEDIATOR OF RNA POLYMERASE II TRANSCRIPTION SUBUNIT 13-LIKE"/>
    <property type="match status" value="1"/>
</dbReference>
<name>A0A4D9E9P4_9SAUR</name>
<proteinExistence type="inferred from homology"/>
<protein>
    <recommendedName>
        <fullName evidence="8">Mediator of RNA polymerase II transcription subunit 13</fullName>
    </recommendedName>
</protein>
<reference evidence="12 13" key="2">
    <citation type="submission" date="2019-04" db="EMBL/GenBank/DDBJ databases">
        <title>The genome sequence of big-headed turtle.</title>
        <authorList>
            <person name="Gong S."/>
        </authorList>
    </citation>
    <scope>NUCLEOTIDE SEQUENCE [LARGE SCALE GENOMIC DNA]</scope>
    <source>
        <strain evidence="12">DO16091913</strain>
        <tissue evidence="12">Muscle</tissue>
    </source>
</reference>
<evidence type="ECO:0000259" key="10">
    <source>
        <dbReference type="Pfam" id="PF06333"/>
    </source>
</evidence>
<dbReference type="EMBL" id="QXTE01000130">
    <property type="protein sequence ID" value="TFK04718.1"/>
    <property type="molecule type" value="Genomic_DNA"/>
</dbReference>
<dbReference type="GO" id="GO:0016592">
    <property type="term" value="C:mediator complex"/>
    <property type="evidence" value="ECO:0007669"/>
    <property type="project" value="InterPro"/>
</dbReference>
<feature type="domain" description="MID" evidence="11">
    <location>
        <begin position="15"/>
        <end position="107"/>
    </location>
</feature>
<dbReference type="PANTHER" id="PTHR48249">
    <property type="entry name" value="MEDIATOR OF RNA POLYMERASE II TRANSCRIPTION SUBUNIT 13"/>
    <property type="match status" value="1"/>
</dbReference>
<dbReference type="AlphaFoldDB" id="A0A4D9E9P4"/>
<evidence type="ECO:0000256" key="6">
    <source>
        <dbReference type="ARBA" id="ARBA00023163"/>
    </source>
</evidence>
<comment type="similarity">
    <text evidence="2 8">Belongs to the Mediator complex subunit 13 family.</text>
</comment>
<evidence type="ECO:0000259" key="11">
    <source>
        <dbReference type="Pfam" id="PF18296"/>
    </source>
</evidence>
<gene>
    <name evidence="12" type="ORF">DR999_PMT12788</name>
</gene>
<evidence type="ECO:0000256" key="7">
    <source>
        <dbReference type="ARBA" id="ARBA00023242"/>
    </source>
</evidence>
<dbReference type="OrthoDB" id="103819at2759"/>
<comment type="subunit">
    <text evidence="8">Component of the Mediator complex.</text>
</comment>
<evidence type="ECO:0000256" key="5">
    <source>
        <dbReference type="ARBA" id="ARBA00023159"/>
    </source>
</evidence>